<organism evidence="1">
    <name type="scientific">Pseudomonas putida</name>
    <name type="common">Arthrobacter siderocapsulatus</name>
    <dbReference type="NCBI Taxonomy" id="303"/>
    <lineage>
        <taxon>Bacteria</taxon>
        <taxon>Pseudomonadati</taxon>
        <taxon>Pseudomonadota</taxon>
        <taxon>Gammaproteobacteria</taxon>
        <taxon>Pseudomonadales</taxon>
        <taxon>Pseudomonadaceae</taxon>
        <taxon>Pseudomonas</taxon>
    </lineage>
</organism>
<name>A0A223Q4C0_PSEPU</name>
<evidence type="ECO:0000313" key="1">
    <source>
        <dbReference type="EMBL" id="ASU52471.1"/>
    </source>
</evidence>
<protein>
    <submittedName>
        <fullName evidence="1">Uncharacterized protein</fullName>
    </submittedName>
</protein>
<sequence>MGIAAGSWLITRLFVDVAMFERLSLCHHQGLNFLSGVLLSR</sequence>
<reference evidence="1" key="1">
    <citation type="journal article" date="2017" name="Oncotarget">
        <title>pSY153-MDR, a p12969-DIM-related mega plasmid carrying blaIMP-45 and armA, from clinical Pseudomonas putida.</title>
        <authorList>
            <person name="Yuan M."/>
            <person name="Chen H."/>
            <person name="Zhu X."/>
            <person name="Feng J."/>
            <person name="Zhan Z."/>
            <person name="Zhang D."/>
            <person name="Chen X."/>
            <person name="Zhao X."/>
            <person name="Lu J."/>
            <person name="Xu J."/>
            <person name="Zhou D."/>
            <person name="Li J."/>
        </authorList>
    </citation>
    <scope>NUCLEOTIDE SEQUENCE</scope>
    <source>
        <strain evidence="1">SY153</strain>
        <plasmid evidence="1">pSY153-MDR</plasmid>
    </source>
</reference>
<geneLocation type="plasmid" evidence="1">
    <name>pSY153-MDR</name>
</geneLocation>
<dbReference type="EMBL" id="KY883660">
    <property type="protein sequence ID" value="ASU52471.1"/>
    <property type="molecule type" value="Genomic_DNA"/>
</dbReference>
<keyword evidence="1" id="KW-0614">Plasmid</keyword>
<accession>A0A223Q4C0</accession>
<dbReference type="AlphaFoldDB" id="A0A223Q4C0"/>
<proteinExistence type="predicted"/>